<sequence length="121" mass="14174">MNPANQNNFQELEIAFNLLARYIPYWKDFKQTATATEILVLAQRYIEHLKDVLDGVQTYDVKTGKTRNLAMEDFKNGVGYELEQLREPSRKRRATEHELEPEPKLTSYVFVSVFQPLYNTS</sequence>
<evidence type="ECO:0000313" key="2">
    <source>
        <dbReference type="Proteomes" id="UP000827892"/>
    </source>
</evidence>
<proteinExistence type="predicted"/>
<gene>
    <name evidence="1" type="ORF">L3Y34_019468</name>
</gene>
<organism evidence="1 2">
    <name type="scientific">Caenorhabditis briggsae</name>
    <dbReference type="NCBI Taxonomy" id="6238"/>
    <lineage>
        <taxon>Eukaryota</taxon>
        <taxon>Metazoa</taxon>
        <taxon>Ecdysozoa</taxon>
        <taxon>Nematoda</taxon>
        <taxon>Chromadorea</taxon>
        <taxon>Rhabditida</taxon>
        <taxon>Rhabditina</taxon>
        <taxon>Rhabditomorpha</taxon>
        <taxon>Rhabditoidea</taxon>
        <taxon>Rhabditidae</taxon>
        <taxon>Peloderinae</taxon>
        <taxon>Caenorhabditis</taxon>
    </lineage>
</organism>
<dbReference type="Proteomes" id="UP000827892">
    <property type="component" value="Chromosome II"/>
</dbReference>
<accession>A0AAE9IWQ9</accession>
<dbReference type="AlphaFoldDB" id="A0AAE9IWQ9"/>
<protein>
    <recommendedName>
        <fullName evidence="3">BHLH domain-containing protein</fullName>
    </recommendedName>
</protein>
<evidence type="ECO:0000313" key="1">
    <source>
        <dbReference type="EMBL" id="ULU08324.1"/>
    </source>
</evidence>
<evidence type="ECO:0008006" key="3">
    <source>
        <dbReference type="Google" id="ProtNLM"/>
    </source>
</evidence>
<name>A0AAE9IWQ9_CAEBR</name>
<dbReference type="EMBL" id="CP090892">
    <property type="protein sequence ID" value="ULU08324.1"/>
    <property type="molecule type" value="Genomic_DNA"/>
</dbReference>
<reference evidence="1 2" key="1">
    <citation type="submission" date="2022-05" db="EMBL/GenBank/DDBJ databases">
        <title>Chromosome-level reference genomes for two strains of Caenorhabditis briggsae: an improved platform for comparative genomics.</title>
        <authorList>
            <person name="Stevens L."/>
            <person name="Andersen E.C."/>
        </authorList>
    </citation>
    <scope>NUCLEOTIDE SEQUENCE [LARGE SCALE GENOMIC DNA]</scope>
    <source>
        <strain evidence="1">QX1410_ONT</strain>
        <tissue evidence="1">Whole-organism</tissue>
    </source>
</reference>